<dbReference type="Proteomes" id="UP001331761">
    <property type="component" value="Unassembled WGS sequence"/>
</dbReference>
<name>A0AAN8FVC0_TRICO</name>
<dbReference type="EMBL" id="WIXE01012074">
    <property type="protein sequence ID" value="KAK5976258.1"/>
    <property type="molecule type" value="Genomic_DNA"/>
</dbReference>
<sequence length="147" mass="16968">MGSQRGPGYGSSETKGMRGRDASRQRHVVQKGPSRGWNRGLVKEALLTHSERPEYTESIQYLFNYYFFRISNYGVTLLFVGATSHNARLHRLKSCTDCWFCTTRYCGTISSHYNFLAQVSGARKRPLAGRLRSPAWHHRDTDRYPYI</sequence>
<protein>
    <submittedName>
        <fullName evidence="2">Uncharacterized protein</fullName>
    </submittedName>
</protein>
<dbReference type="AlphaFoldDB" id="A0AAN8FVC0"/>
<comment type="caution">
    <text evidence="2">The sequence shown here is derived from an EMBL/GenBank/DDBJ whole genome shotgun (WGS) entry which is preliminary data.</text>
</comment>
<feature type="compositionally biased region" description="Basic and acidic residues" evidence="1">
    <location>
        <begin position="15"/>
        <end position="24"/>
    </location>
</feature>
<evidence type="ECO:0000313" key="3">
    <source>
        <dbReference type="Proteomes" id="UP001331761"/>
    </source>
</evidence>
<gene>
    <name evidence="2" type="ORF">GCK32_010720</name>
</gene>
<accession>A0AAN8FVC0</accession>
<evidence type="ECO:0000313" key="2">
    <source>
        <dbReference type="EMBL" id="KAK5976258.1"/>
    </source>
</evidence>
<proteinExistence type="predicted"/>
<organism evidence="2 3">
    <name type="scientific">Trichostrongylus colubriformis</name>
    <name type="common">Black scour worm</name>
    <dbReference type="NCBI Taxonomy" id="6319"/>
    <lineage>
        <taxon>Eukaryota</taxon>
        <taxon>Metazoa</taxon>
        <taxon>Ecdysozoa</taxon>
        <taxon>Nematoda</taxon>
        <taxon>Chromadorea</taxon>
        <taxon>Rhabditida</taxon>
        <taxon>Rhabditina</taxon>
        <taxon>Rhabditomorpha</taxon>
        <taxon>Strongyloidea</taxon>
        <taxon>Trichostrongylidae</taxon>
        <taxon>Trichostrongylus</taxon>
    </lineage>
</organism>
<feature type="region of interest" description="Disordered" evidence="1">
    <location>
        <begin position="1"/>
        <end position="34"/>
    </location>
</feature>
<keyword evidence="3" id="KW-1185">Reference proteome</keyword>
<evidence type="ECO:0000256" key="1">
    <source>
        <dbReference type="SAM" id="MobiDB-lite"/>
    </source>
</evidence>
<reference evidence="2 3" key="1">
    <citation type="submission" date="2019-10" db="EMBL/GenBank/DDBJ databases">
        <title>Assembly and Annotation for the nematode Trichostrongylus colubriformis.</title>
        <authorList>
            <person name="Martin J."/>
        </authorList>
    </citation>
    <scope>NUCLEOTIDE SEQUENCE [LARGE SCALE GENOMIC DNA]</scope>
    <source>
        <strain evidence="2">G859</strain>
        <tissue evidence="2">Whole worm</tissue>
    </source>
</reference>